<dbReference type="Pfam" id="PF14543">
    <property type="entry name" value="TAXi_N"/>
    <property type="match status" value="1"/>
</dbReference>
<evidence type="ECO:0000256" key="8">
    <source>
        <dbReference type="SAM" id="SignalP"/>
    </source>
</evidence>
<dbReference type="InterPro" id="IPR032799">
    <property type="entry name" value="TAXi_C"/>
</dbReference>
<evidence type="ECO:0000256" key="2">
    <source>
        <dbReference type="ARBA" id="ARBA00022670"/>
    </source>
</evidence>
<feature type="domain" description="Peptidase A1" evidence="9">
    <location>
        <begin position="147"/>
        <end position="483"/>
    </location>
</feature>
<dbReference type="FunFam" id="2.40.70.10:FF:000013">
    <property type="entry name" value="Aspartyl protease AED1"/>
    <property type="match status" value="1"/>
</dbReference>
<feature type="active site" evidence="7">
    <location>
        <position position="165"/>
    </location>
</feature>
<evidence type="ECO:0000256" key="4">
    <source>
        <dbReference type="ARBA" id="ARBA00022750"/>
    </source>
</evidence>
<feature type="chain" id="PRO_5043829991" description="Peptidase A1 domain-containing protein" evidence="8">
    <location>
        <begin position="34"/>
        <end position="488"/>
    </location>
</feature>
<evidence type="ECO:0000313" key="10">
    <source>
        <dbReference type="EMBL" id="CAI0376658.1"/>
    </source>
</evidence>
<dbReference type="EMBL" id="CAMGYJ010000002">
    <property type="protein sequence ID" value="CAI0376658.1"/>
    <property type="molecule type" value="Genomic_DNA"/>
</dbReference>
<feature type="active site" evidence="7">
    <location>
        <position position="366"/>
    </location>
</feature>
<name>A0AAV0GWC2_9ROSI</name>
<gene>
    <name evidence="10" type="ORF">LITE_LOCUS1123</name>
</gene>
<dbReference type="AlphaFoldDB" id="A0AAV0GWC2"/>
<keyword evidence="2" id="KW-0645">Protease</keyword>
<accession>A0AAV0GWC2</accession>
<keyword evidence="6" id="KW-1015">Disulfide bond</keyword>
<evidence type="ECO:0000256" key="5">
    <source>
        <dbReference type="ARBA" id="ARBA00022801"/>
    </source>
</evidence>
<dbReference type="InterPro" id="IPR021109">
    <property type="entry name" value="Peptidase_aspartic_dom_sf"/>
</dbReference>
<evidence type="ECO:0000313" key="11">
    <source>
        <dbReference type="Proteomes" id="UP001154282"/>
    </source>
</evidence>
<evidence type="ECO:0000259" key="9">
    <source>
        <dbReference type="PROSITE" id="PS51767"/>
    </source>
</evidence>
<keyword evidence="4" id="KW-0064">Aspartyl protease</keyword>
<feature type="signal peptide" evidence="8">
    <location>
        <begin position="1"/>
        <end position="33"/>
    </location>
</feature>
<evidence type="ECO:0000256" key="7">
    <source>
        <dbReference type="PIRSR" id="PIRSR601461-1"/>
    </source>
</evidence>
<comment type="similarity">
    <text evidence="1">Belongs to the peptidase A1 family.</text>
</comment>
<dbReference type="Gene3D" id="2.40.70.10">
    <property type="entry name" value="Acid Proteases"/>
    <property type="match status" value="2"/>
</dbReference>
<reference evidence="10" key="1">
    <citation type="submission" date="2022-08" db="EMBL/GenBank/DDBJ databases">
        <authorList>
            <person name="Gutierrez-Valencia J."/>
        </authorList>
    </citation>
    <scope>NUCLEOTIDE SEQUENCE</scope>
</reference>
<evidence type="ECO:0000256" key="6">
    <source>
        <dbReference type="ARBA" id="ARBA00023157"/>
    </source>
</evidence>
<dbReference type="FunFam" id="2.40.70.10:FF:000021">
    <property type="entry name" value="Aspartyl protease AED1"/>
    <property type="match status" value="1"/>
</dbReference>
<keyword evidence="11" id="KW-1185">Reference proteome</keyword>
<dbReference type="PANTHER" id="PTHR13683:SF750">
    <property type="entry name" value="ASPARTYL PROTEASE AED1"/>
    <property type="match status" value="1"/>
</dbReference>
<dbReference type="InterPro" id="IPR033121">
    <property type="entry name" value="PEPTIDASE_A1"/>
</dbReference>
<dbReference type="GO" id="GO:0004190">
    <property type="term" value="F:aspartic-type endopeptidase activity"/>
    <property type="evidence" value="ECO:0007669"/>
    <property type="project" value="UniProtKB-KW"/>
</dbReference>
<dbReference type="PANTHER" id="PTHR13683">
    <property type="entry name" value="ASPARTYL PROTEASES"/>
    <property type="match status" value="1"/>
</dbReference>
<proteinExistence type="inferred from homology"/>
<comment type="caution">
    <text evidence="10">The sequence shown here is derived from an EMBL/GenBank/DDBJ whole genome shotgun (WGS) entry which is preliminary data.</text>
</comment>
<keyword evidence="5" id="KW-0378">Hydrolase</keyword>
<dbReference type="GO" id="GO:0006508">
    <property type="term" value="P:proteolysis"/>
    <property type="evidence" value="ECO:0007669"/>
    <property type="project" value="UniProtKB-KW"/>
</dbReference>
<dbReference type="PROSITE" id="PS51767">
    <property type="entry name" value="PEPTIDASE_A1"/>
    <property type="match status" value="1"/>
</dbReference>
<evidence type="ECO:0000256" key="1">
    <source>
        <dbReference type="ARBA" id="ARBA00007447"/>
    </source>
</evidence>
<sequence length="488" mass="50714">MATTTTAFSFSSSSSFAASLAFFLLLSLNTANGDGTFGVQQQLHFHTVQLSSLFPADSCSPAPSTKGLNKLPVFHKHGPCAQAQQLTSTANQPKPTADEILRQDEFRVQKIQSRSRKAAAAGADDVRVTDSTTIPAKDGSTVGSGNYIVTVGLGTPAKKLSLIFDTGSDVTWTQCQPCVRSCYQQKEKIFDPSSSKTYRNVSCEAAACSALAAATGNRGCSASTCVYGIQYGDASISAGFFAIEKLTLTKTDVVDEFYIGCGQNNQGNFGGAAGLLGLGRNQLSLVSQTSDKYKKLFSYCLPSSPSGTGFLTFGGGATKSAVKYTPIASVAGGDNFYGIGITAISVGGKKLPVAASVYSAAGAIIDSGTVITRLPPAAYSALRSAFRKQMSKYPLGQALSILDTCYDLSKFKTFAVPKIGFFFAGGAEVDIDAVGILYANKPSQVCLAFAGNGGAKDVAIFGNVQQLTLEVVYDGAGGRIGFASGGCK</sequence>
<dbReference type="Proteomes" id="UP001154282">
    <property type="component" value="Unassembled WGS sequence"/>
</dbReference>
<dbReference type="InterPro" id="IPR001461">
    <property type="entry name" value="Aspartic_peptidase_A1"/>
</dbReference>
<protein>
    <recommendedName>
        <fullName evidence="9">Peptidase A1 domain-containing protein</fullName>
    </recommendedName>
</protein>
<evidence type="ECO:0000256" key="3">
    <source>
        <dbReference type="ARBA" id="ARBA00022729"/>
    </source>
</evidence>
<dbReference type="SUPFAM" id="SSF50630">
    <property type="entry name" value="Acid proteases"/>
    <property type="match status" value="1"/>
</dbReference>
<keyword evidence="3 8" id="KW-0732">Signal</keyword>
<dbReference type="Pfam" id="PF14541">
    <property type="entry name" value="TAXi_C"/>
    <property type="match status" value="1"/>
</dbReference>
<dbReference type="PRINTS" id="PR00792">
    <property type="entry name" value="PEPSIN"/>
</dbReference>
<dbReference type="InterPro" id="IPR032861">
    <property type="entry name" value="TAXi_N"/>
</dbReference>
<organism evidence="10 11">
    <name type="scientific">Linum tenue</name>
    <dbReference type="NCBI Taxonomy" id="586396"/>
    <lineage>
        <taxon>Eukaryota</taxon>
        <taxon>Viridiplantae</taxon>
        <taxon>Streptophyta</taxon>
        <taxon>Embryophyta</taxon>
        <taxon>Tracheophyta</taxon>
        <taxon>Spermatophyta</taxon>
        <taxon>Magnoliopsida</taxon>
        <taxon>eudicotyledons</taxon>
        <taxon>Gunneridae</taxon>
        <taxon>Pentapetalae</taxon>
        <taxon>rosids</taxon>
        <taxon>fabids</taxon>
        <taxon>Malpighiales</taxon>
        <taxon>Linaceae</taxon>
        <taxon>Linum</taxon>
    </lineage>
</organism>